<sequence>MKTQLLLPLTQLVLCASATIEFAVPAAGAILKGGDTLNVEWQQLGNNSDVSDAVRYDILLCAGGNDEGSFDPLMSIAKGRSFAQGNSVSAPIAADIGGNEPNA</sequence>
<name>A0A1B7NPM4_9EURO</name>
<gene>
    <name evidence="2" type="ORF">ACJ72_07062</name>
</gene>
<evidence type="ECO:0000313" key="2">
    <source>
        <dbReference type="EMBL" id="OAX78626.1"/>
    </source>
</evidence>
<dbReference type="AlphaFoldDB" id="A0A1B7NPM4"/>
<feature type="chain" id="PRO_5008598131" evidence="1">
    <location>
        <begin position="18"/>
        <end position="103"/>
    </location>
</feature>
<proteinExistence type="predicted"/>
<dbReference type="PANTHER" id="PTHR28154:SF1">
    <property type="entry name" value="CELL WALL SYNTHESIS PROTEIN KNH1-RELATED"/>
    <property type="match status" value="1"/>
</dbReference>
<evidence type="ECO:0000256" key="1">
    <source>
        <dbReference type="SAM" id="SignalP"/>
    </source>
</evidence>
<reference evidence="2 3" key="1">
    <citation type="submission" date="2015-07" db="EMBL/GenBank/DDBJ databases">
        <title>Emmonsia species relationships and genome sequence.</title>
        <authorList>
            <person name="Cuomo C.A."/>
            <person name="Schwartz I.S."/>
            <person name="Kenyon C."/>
            <person name="de Hoog G.S."/>
            <person name="Govender N.P."/>
            <person name="Botha A."/>
            <person name="Moreno L."/>
            <person name="de Vries M."/>
            <person name="Munoz J.F."/>
            <person name="Stielow J.B."/>
        </authorList>
    </citation>
    <scope>NUCLEOTIDE SEQUENCE [LARGE SCALE GENOMIC DNA]</scope>
    <source>
        <strain evidence="2 3">CBS 136260</strain>
    </source>
</reference>
<protein>
    <submittedName>
        <fullName evidence="2">Uncharacterized protein</fullName>
    </submittedName>
</protein>
<organism evidence="2 3">
    <name type="scientific">Emergomyces africanus</name>
    <dbReference type="NCBI Taxonomy" id="1955775"/>
    <lineage>
        <taxon>Eukaryota</taxon>
        <taxon>Fungi</taxon>
        <taxon>Dikarya</taxon>
        <taxon>Ascomycota</taxon>
        <taxon>Pezizomycotina</taxon>
        <taxon>Eurotiomycetes</taxon>
        <taxon>Eurotiomycetidae</taxon>
        <taxon>Onygenales</taxon>
        <taxon>Ajellomycetaceae</taxon>
        <taxon>Emergomyces</taxon>
    </lineage>
</organism>
<dbReference type="InterPro" id="IPR045328">
    <property type="entry name" value="Kre9/Knh1"/>
</dbReference>
<keyword evidence="3" id="KW-1185">Reference proteome</keyword>
<feature type="signal peptide" evidence="1">
    <location>
        <begin position="1"/>
        <end position="17"/>
    </location>
</feature>
<dbReference type="GO" id="GO:0042546">
    <property type="term" value="P:cell wall biogenesis"/>
    <property type="evidence" value="ECO:0007669"/>
    <property type="project" value="InterPro"/>
</dbReference>
<dbReference type="GO" id="GO:0031505">
    <property type="term" value="P:fungal-type cell wall organization"/>
    <property type="evidence" value="ECO:0007669"/>
    <property type="project" value="TreeGrafter"/>
</dbReference>
<evidence type="ECO:0000313" key="3">
    <source>
        <dbReference type="Proteomes" id="UP000091918"/>
    </source>
</evidence>
<feature type="non-terminal residue" evidence="2">
    <location>
        <position position="103"/>
    </location>
</feature>
<comment type="caution">
    <text evidence="2">The sequence shown here is derived from an EMBL/GenBank/DDBJ whole genome shotgun (WGS) entry which is preliminary data.</text>
</comment>
<dbReference type="OrthoDB" id="2432613at2759"/>
<dbReference type="GO" id="GO:0005576">
    <property type="term" value="C:extracellular region"/>
    <property type="evidence" value="ECO:0007669"/>
    <property type="project" value="TreeGrafter"/>
</dbReference>
<dbReference type="GO" id="GO:0006078">
    <property type="term" value="P:(1-&gt;6)-beta-D-glucan biosynthetic process"/>
    <property type="evidence" value="ECO:0007669"/>
    <property type="project" value="InterPro"/>
</dbReference>
<dbReference type="EMBL" id="LGUA01001402">
    <property type="protein sequence ID" value="OAX78626.1"/>
    <property type="molecule type" value="Genomic_DNA"/>
</dbReference>
<dbReference type="PANTHER" id="PTHR28154">
    <property type="entry name" value="CELL WALL SYNTHESIS PROTEIN KNH1-RELATED"/>
    <property type="match status" value="1"/>
</dbReference>
<keyword evidence="1" id="KW-0732">Signal</keyword>
<dbReference type="STRING" id="1658172.A0A1B7NPM4"/>
<dbReference type="Proteomes" id="UP000091918">
    <property type="component" value="Unassembled WGS sequence"/>
</dbReference>
<accession>A0A1B7NPM4</accession>